<dbReference type="PRINTS" id="PR00846">
    <property type="entry name" value="GLHYDRLASE56"/>
</dbReference>
<dbReference type="PANTHER" id="PTHR11769">
    <property type="entry name" value="HYALURONIDASE"/>
    <property type="match status" value="1"/>
</dbReference>
<dbReference type="EC" id="3.2.1.35" evidence="6"/>
<dbReference type="Gene3D" id="3.20.20.70">
    <property type="entry name" value="Aldolase class I"/>
    <property type="match status" value="2"/>
</dbReference>
<reference evidence="8" key="1">
    <citation type="submission" date="2020-10" db="EMBL/GenBank/DDBJ databases">
        <title>Chromosome-scale genome assembly of the Allis shad, Alosa alosa.</title>
        <authorList>
            <person name="Margot Z."/>
            <person name="Christophe K."/>
            <person name="Cabau C."/>
            <person name="Louis A."/>
            <person name="Berthelot C."/>
            <person name="Parey E."/>
            <person name="Roest Crollius H."/>
            <person name="Montfort J."/>
            <person name="Robinson-Rechavi M."/>
            <person name="Bucao C."/>
            <person name="Bouchez O."/>
            <person name="Gislard M."/>
            <person name="Lluch J."/>
            <person name="Milhes M."/>
            <person name="Lampietro C."/>
            <person name="Lopez Roques C."/>
            <person name="Donnadieu C."/>
            <person name="Braasch I."/>
            <person name="Desvignes T."/>
            <person name="Postlethwait J."/>
            <person name="Bobe J."/>
            <person name="Guiguen Y."/>
        </authorList>
    </citation>
    <scope>NUCLEOTIDE SEQUENCE</scope>
    <source>
        <strain evidence="8">M-15738</strain>
        <tissue evidence="8">Blood</tissue>
    </source>
</reference>
<dbReference type="Pfam" id="PF01630">
    <property type="entry name" value="Glyco_hydro_56"/>
    <property type="match status" value="2"/>
</dbReference>
<evidence type="ECO:0000256" key="5">
    <source>
        <dbReference type="ARBA" id="ARBA00023295"/>
    </source>
</evidence>
<comment type="caution">
    <text evidence="8">The sequence shown here is derived from an EMBL/GenBank/DDBJ whole genome shotgun (WGS) entry which is preliminary data.</text>
</comment>
<keyword evidence="7" id="KW-0732">Signal</keyword>
<name>A0AAV6GHI3_9TELE</name>
<organism evidence="8 9">
    <name type="scientific">Alosa alosa</name>
    <name type="common">allis shad</name>
    <dbReference type="NCBI Taxonomy" id="278164"/>
    <lineage>
        <taxon>Eukaryota</taxon>
        <taxon>Metazoa</taxon>
        <taxon>Chordata</taxon>
        <taxon>Craniata</taxon>
        <taxon>Vertebrata</taxon>
        <taxon>Euteleostomi</taxon>
        <taxon>Actinopterygii</taxon>
        <taxon>Neopterygii</taxon>
        <taxon>Teleostei</taxon>
        <taxon>Clupei</taxon>
        <taxon>Clupeiformes</taxon>
        <taxon>Clupeoidei</taxon>
        <taxon>Clupeidae</taxon>
        <taxon>Alosa</taxon>
    </lineage>
</organism>
<proteinExistence type="inferred from homology"/>
<dbReference type="InterPro" id="IPR018155">
    <property type="entry name" value="Hyaluronidase"/>
</dbReference>
<dbReference type="GO" id="GO:0031410">
    <property type="term" value="C:cytoplasmic vesicle"/>
    <property type="evidence" value="ECO:0007669"/>
    <property type="project" value="TreeGrafter"/>
</dbReference>
<gene>
    <name evidence="8" type="ORF">AALO_G00150200</name>
</gene>
<sequence>MPGVPCGASPHHAVAINCCLLFLLLFLLQAALGQKPAKLPLVDRKPFVAAWNAPLDMCTLKYNMSINLELFQISGSPRSVHRGQNVTIFYANRLGHYPFYNEEGTPVNGGLPQNCSLEAHLRKAHQDICHFIPAEDFQGLAVIDWEYWRPQWSRNWHKKDIYRQRSRELVTQAYINVTEEQVEELARRLFEKSARAFMKKTLQLGTQTRPNGLWGYYLYPDCHNYNVHENDYSGNCPLLESLRNDELEWLWSSSTALFPSLAIRKAMADSTRNMHFSQNRVMESLRLGALTSLPYELPTYVYTRLGYRDEAMAFLTQKDLIHTIGESAALGAAGFVIWGDLNLTSSRVNCSKVRAFMNYRLGQYITNVTRAAEVCSEYLCQSNGRCVRKDPRALHYLHLSKPSYRITSLRNGSFSVTGQHSAQDYQTLSQRFQCHCYQGYGGERCDSLDRDKDKEREKEEEEEVVEEGVQVNDHVQTHASPKGSLSGQCVHIFHCSAFKLAWLRRRGRTVATSHLSISMWRLQLLCVLVNLRAAFTLPPSAAPLVPDKPFVVIWNAPTHKCKQSATPLDMSAMQADTTPAAVPNQFLTLFYKNRMGLYPYTDLRSSQEHNGGFPPKGNLTAHLVKAQADITKHIPELSSGLAVIDWEEWLPLFDRNLDVKEFYRKLSFNYTVNLNPSLSSDQVVIEAKQQFQKAARSYMEETLSLGAKERPLYRWGFYLFPDCYNYNASEAGYTGRCSDTTKQLNDELLWLWNTSTALFPSAYLWSALSGDHKAAQFVRNQVQEAMRVSALPKRPHTAPVYVYSRPVFGDQNNLYLSETDLMRSIGESAALGASGAVLWGSSVDFASKAACEALSVYLSGTLNPYIANVTGATRLCSHMLCEGKGRCVRKNYDSDDYLHLDPQSFRIEKRDGRYQSAGVPSLSELTAFADQFTCQCYAGQQCSVQTAFHIPKTELIFQV</sequence>
<evidence type="ECO:0000313" key="9">
    <source>
        <dbReference type="Proteomes" id="UP000823561"/>
    </source>
</evidence>
<evidence type="ECO:0000256" key="3">
    <source>
        <dbReference type="ARBA" id="ARBA00022801"/>
    </source>
</evidence>
<dbReference type="GO" id="GO:0004415">
    <property type="term" value="F:hyalurononglucosaminidase activity"/>
    <property type="evidence" value="ECO:0007669"/>
    <property type="project" value="UniProtKB-UniRule"/>
</dbReference>
<dbReference type="GO" id="GO:0005975">
    <property type="term" value="P:carbohydrate metabolic process"/>
    <property type="evidence" value="ECO:0007669"/>
    <property type="project" value="InterPro"/>
</dbReference>
<dbReference type="Proteomes" id="UP000823561">
    <property type="component" value="Chromosome 11"/>
</dbReference>
<protein>
    <recommendedName>
        <fullName evidence="6">Hyaluronidase</fullName>
        <ecNumber evidence="6">3.2.1.35</ecNumber>
    </recommendedName>
</protein>
<feature type="chain" id="PRO_5043977999" description="Hyaluronidase" evidence="7">
    <location>
        <begin position="34"/>
        <end position="959"/>
    </location>
</feature>
<evidence type="ECO:0000256" key="2">
    <source>
        <dbReference type="ARBA" id="ARBA00008871"/>
    </source>
</evidence>
<comment type="catalytic activity">
    <reaction evidence="1 6">
        <text>Random hydrolysis of (1-&gt;4)-linkages between N-acetyl-beta-D-glucosamine and D-glucuronate residues in hyaluronate.</text>
        <dbReference type="EC" id="3.2.1.35"/>
    </reaction>
</comment>
<evidence type="ECO:0000313" key="8">
    <source>
        <dbReference type="EMBL" id="KAG5273331.1"/>
    </source>
</evidence>
<keyword evidence="3 6" id="KW-0378">Hydrolase</keyword>
<dbReference type="InterPro" id="IPR013785">
    <property type="entry name" value="Aldolase_TIM"/>
</dbReference>
<comment type="similarity">
    <text evidence="2 6">Belongs to the glycosyl hydrolase 56 family.</text>
</comment>
<dbReference type="GO" id="GO:0030214">
    <property type="term" value="P:hyaluronan catabolic process"/>
    <property type="evidence" value="ECO:0007669"/>
    <property type="project" value="TreeGrafter"/>
</dbReference>
<keyword evidence="4" id="KW-1015">Disulfide bond</keyword>
<feature type="signal peptide" evidence="7">
    <location>
        <begin position="1"/>
        <end position="33"/>
    </location>
</feature>
<evidence type="ECO:0000256" key="6">
    <source>
        <dbReference type="RuleBase" id="RU610713"/>
    </source>
</evidence>
<evidence type="ECO:0000256" key="4">
    <source>
        <dbReference type="ARBA" id="ARBA00023157"/>
    </source>
</evidence>
<dbReference type="AlphaFoldDB" id="A0AAV6GHI3"/>
<dbReference type="EMBL" id="JADWDJ010000011">
    <property type="protein sequence ID" value="KAG5273331.1"/>
    <property type="molecule type" value="Genomic_DNA"/>
</dbReference>
<evidence type="ECO:0000256" key="7">
    <source>
        <dbReference type="SAM" id="SignalP"/>
    </source>
</evidence>
<accession>A0AAV6GHI3</accession>
<keyword evidence="9" id="KW-1185">Reference proteome</keyword>
<keyword evidence="5 6" id="KW-0326">Glycosidase</keyword>
<dbReference type="InterPro" id="IPR017853">
    <property type="entry name" value="GH"/>
</dbReference>
<dbReference type="SUPFAM" id="SSF51445">
    <property type="entry name" value="(Trans)glycosidases"/>
    <property type="match status" value="2"/>
</dbReference>
<dbReference type="FunFam" id="3.20.20.70:FF:000065">
    <property type="entry name" value="Hyaluronidase"/>
    <property type="match status" value="2"/>
</dbReference>
<evidence type="ECO:0000256" key="1">
    <source>
        <dbReference type="ARBA" id="ARBA00000251"/>
    </source>
</evidence>
<dbReference type="PANTHER" id="PTHR11769:SF7">
    <property type="entry name" value="HYALURONIDASE-4"/>
    <property type="match status" value="1"/>
</dbReference>